<feature type="domain" description="GAF" evidence="2">
    <location>
        <begin position="139"/>
        <end position="245"/>
    </location>
</feature>
<comment type="caution">
    <text evidence="4">The sequence shown here is derived from an EMBL/GenBank/DDBJ whole genome shotgun (WGS) entry which is preliminary data.</text>
</comment>
<proteinExistence type="predicted"/>
<dbReference type="InterPro" id="IPR029016">
    <property type="entry name" value="GAF-like_dom_sf"/>
</dbReference>
<dbReference type="InterPro" id="IPR038367">
    <property type="entry name" value="PelD_GGDEF_sf"/>
</dbReference>
<feature type="transmembrane region" description="Helical" evidence="1">
    <location>
        <begin position="12"/>
        <end position="40"/>
    </location>
</feature>
<feature type="transmembrane region" description="Helical" evidence="1">
    <location>
        <begin position="52"/>
        <end position="73"/>
    </location>
</feature>
<name>A0A930G091_9RHOO</name>
<dbReference type="Gene3D" id="3.30.450.40">
    <property type="match status" value="1"/>
</dbReference>
<evidence type="ECO:0000259" key="3">
    <source>
        <dbReference type="Pfam" id="PF16963"/>
    </source>
</evidence>
<dbReference type="Pfam" id="PF16963">
    <property type="entry name" value="PelD_GGDEF"/>
    <property type="match status" value="1"/>
</dbReference>
<gene>
    <name evidence="4" type="ORF">HXL68_14465</name>
</gene>
<dbReference type="Gene3D" id="3.30.70.2880">
    <property type="match status" value="1"/>
</dbReference>
<keyword evidence="1" id="KW-0812">Transmembrane</keyword>
<feature type="non-terminal residue" evidence="4">
    <location>
        <position position="1"/>
    </location>
</feature>
<dbReference type="SUPFAM" id="SSF55781">
    <property type="entry name" value="GAF domain-like"/>
    <property type="match status" value="1"/>
</dbReference>
<accession>A0A930G091</accession>
<reference evidence="4" key="1">
    <citation type="submission" date="2020-04" db="EMBL/GenBank/DDBJ databases">
        <title>Deep metagenomics examines the oral microbiome during advanced dental caries in children, revealing novel taxa and co-occurrences with host molecules.</title>
        <authorList>
            <person name="Baker J.L."/>
            <person name="Morton J.T."/>
            <person name="Dinis M."/>
            <person name="Alvarez R."/>
            <person name="Tran N.C."/>
            <person name="Knight R."/>
            <person name="Edlund A."/>
        </authorList>
    </citation>
    <scope>NUCLEOTIDE SEQUENCE</scope>
    <source>
        <strain evidence="4">JCVI_32_bin.24</strain>
    </source>
</reference>
<evidence type="ECO:0000313" key="4">
    <source>
        <dbReference type="EMBL" id="MBF1166229.1"/>
    </source>
</evidence>
<evidence type="ECO:0000256" key="1">
    <source>
        <dbReference type="SAM" id="Phobius"/>
    </source>
</evidence>
<sequence length="396" mass="43524">PLWIEAAFPWPWFAPLILALRYGPLPGLAGSGLLLAAWLLLNVGQADNFPKLFFLSGLILIMLAGEFSSLWLARTRRAETVQLYLDQRLENLTRQYYLLRLSHDRLEQDLISRPISMRDALLKLRGLNEPGDDPATGAETLLRLLAQYCQLESAALHELDESGQVVRPLASIGTVSPLATDDPLVRQALGSRRLCHVRQAVAQNDATTRYLIVAPLTNLNGALYGLLTVEEMPFFSLQEEALQTINLLLGYYTDGLATQELATPILAELPACPASFAFEAQRLAHLSQVTGIPSVVVALEILPRAVADDISLQLARMKRGLDENWLVIGAEKQVLATLMPLGDYSTAEGYIARLETWAQQKSGLSLAELGLFPHTLLLDATPPGSLLKRIQQLAHA</sequence>
<dbReference type="Proteomes" id="UP000718593">
    <property type="component" value="Unassembled WGS sequence"/>
</dbReference>
<feature type="domain" description="PelD GGDEF" evidence="3">
    <location>
        <begin position="270"/>
        <end position="389"/>
    </location>
</feature>
<evidence type="ECO:0000259" key="2">
    <source>
        <dbReference type="Pfam" id="PF13492"/>
    </source>
</evidence>
<dbReference type="EMBL" id="JABZMI010000386">
    <property type="protein sequence ID" value="MBF1166229.1"/>
    <property type="molecule type" value="Genomic_DNA"/>
</dbReference>
<dbReference type="Pfam" id="PF13492">
    <property type="entry name" value="GAF_3"/>
    <property type="match status" value="1"/>
</dbReference>
<dbReference type="AlphaFoldDB" id="A0A930G091"/>
<keyword evidence="1" id="KW-1133">Transmembrane helix</keyword>
<protein>
    <submittedName>
        <fullName evidence="4">GAF domain-containing protein</fullName>
    </submittedName>
</protein>
<dbReference type="InterPro" id="IPR003018">
    <property type="entry name" value="GAF"/>
</dbReference>
<organism evidence="4 5">
    <name type="scientific">Dechloromonas agitata</name>
    <dbReference type="NCBI Taxonomy" id="73030"/>
    <lineage>
        <taxon>Bacteria</taxon>
        <taxon>Pseudomonadati</taxon>
        <taxon>Pseudomonadota</taxon>
        <taxon>Betaproteobacteria</taxon>
        <taxon>Rhodocyclales</taxon>
        <taxon>Azonexaceae</taxon>
        <taxon>Dechloromonas</taxon>
    </lineage>
</organism>
<evidence type="ECO:0000313" key="5">
    <source>
        <dbReference type="Proteomes" id="UP000718593"/>
    </source>
</evidence>
<dbReference type="InterPro" id="IPR031583">
    <property type="entry name" value="PelD_GGDEF"/>
</dbReference>
<keyword evidence="1" id="KW-0472">Membrane</keyword>